<evidence type="ECO:0000256" key="1">
    <source>
        <dbReference type="SAM" id="MobiDB-lite"/>
    </source>
</evidence>
<evidence type="ECO:0000313" key="3">
    <source>
        <dbReference type="Proteomes" id="UP000467637"/>
    </source>
</evidence>
<dbReference type="EMBL" id="WSEM01000039">
    <property type="protein sequence ID" value="MVQ39963.1"/>
    <property type="molecule type" value="Genomic_DNA"/>
</dbReference>
<sequence>MSKRWCRMITICFLITILLAGCSSISRSETIIIPDEEETSQVKEEQGAYDVKTIYRILSKSSELGTPIGWIHSTSLLSLFDENEKTVSMERVDAPYEEHLKLLGLGAKLFFMTFSPANQSIAYVKQENDSYGLNVITLGEQKETVIAPIAMEQFRSLRFGWSNNGRYLVYLTNKSENKEALISVYDWKEHSLKSYSFGGWDEADIIGSIQLADDAQSVAIVRSRGKQSYVEIGTWSGSEMVRQYEHLAANDSQVEWIHNDQIAFIGQEGTLYAYDRRNAAFSVLVEGVNAFRLSPDRKSIAYAQDKDTVYAASLYGNNVLNKTQLFKGVIPSLMAWSQDNRRLLLSGWKPYEWDKPRAAPAPAQAPEPASHSSAAQVVEGASRLNQNLVIEFK</sequence>
<feature type="region of interest" description="Disordered" evidence="1">
    <location>
        <begin position="356"/>
        <end position="376"/>
    </location>
</feature>
<dbReference type="RefSeq" id="WP_157326263.1">
    <property type="nucleotide sequence ID" value="NZ_WSEM01000039.1"/>
</dbReference>
<reference evidence="2 3" key="1">
    <citation type="submission" date="2019-12" db="EMBL/GenBank/DDBJ databases">
        <authorList>
            <person name="Huq M.A."/>
        </authorList>
    </citation>
    <scope>NUCLEOTIDE SEQUENCE [LARGE SCALE GENOMIC DNA]</scope>
    <source>
        <strain evidence="2 3">MAH-34</strain>
    </source>
</reference>
<keyword evidence="3" id="KW-1185">Reference proteome</keyword>
<protein>
    <recommendedName>
        <fullName evidence="4">WD40 repeat domain-containing protein</fullName>
    </recommendedName>
</protein>
<evidence type="ECO:0008006" key="4">
    <source>
        <dbReference type="Google" id="ProtNLM"/>
    </source>
</evidence>
<dbReference type="PROSITE" id="PS51257">
    <property type="entry name" value="PROKAR_LIPOPROTEIN"/>
    <property type="match status" value="1"/>
</dbReference>
<feature type="compositionally biased region" description="Low complexity" evidence="1">
    <location>
        <begin position="358"/>
        <end position="375"/>
    </location>
</feature>
<comment type="caution">
    <text evidence="2">The sequence shown here is derived from an EMBL/GenBank/DDBJ whole genome shotgun (WGS) entry which is preliminary data.</text>
</comment>
<organism evidence="2 3">
    <name type="scientific">Paenibacillus anseongense</name>
    <dbReference type="NCBI Taxonomy" id="2682845"/>
    <lineage>
        <taxon>Bacteria</taxon>
        <taxon>Bacillati</taxon>
        <taxon>Bacillota</taxon>
        <taxon>Bacilli</taxon>
        <taxon>Bacillales</taxon>
        <taxon>Paenibacillaceae</taxon>
        <taxon>Paenibacillus</taxon>
    </lineage>
</organism>
<proteinExistence type="predicted"/>
<gene>
    <name evidence="2" type="ORF">GON05_35840</name>
</gene>
<dbReference type="Gene3D" id="2.120.10.30">
    <property type="entry name" value="TolB, C-terminal domain"/>
    <property type="match status" value="1"/>
</dbReference>
<dbReference type="Proteomes" id="UP000467637">
    <property type="component" value="Unassembled WGS sequence"/>
</dbReference>
<dbReference type="SUPFAM" id="SSF69304">
    <property type="entry name" value="Tricorn protease N-terminal domain"/>
    <property type="match status" value="1"/>
</dbReference>
<accession>A0ABW9UJB1</accession>
<evidence type="ECO:0000313" key="2">
    <source>
        <dbReference type="EMBL" id="MVQ39963.1"/>
    </source>
</evidence>
<name>A0ABW9UJB1_9BACL</name>
<dbReference type="InterPro" id="IPR011042">
    <property type="entry name" value="6-blade_b-propeller_TolB-like"/>
</dbReference>